<dbReference type="Proteomes" id="UP000277858">
    <property type="component" value="Chromosome"/>
</dbReference>
<accession>A0A3S4YXN0</accession>
<dbReference type="STRING" id="1122997.GCA_000425285_00110"/>
<proteinExistence type="predicted"/>
<keyword evidence="2" id="KW-1185">Reference proteome</keyword>
<name>A0A3S4YXN0_9ACTN</name>
<organism evidence="1 2">
    <name type="scientific">Acidipropionibacterium jensenii</name>
    <dbReference type="NCBI Taxonomy" id="1749"/>
    <lineage>
        <taxon>Bacteria</taxon>
        <taxon>Bacillati</taxon>
        <taxon>Actinomycetota</taxon>
        <taxon>Actinomycetes</taxon>
        <taxon>Propionibacteriales</taxon>
        <taxon>Propionibacteriaceae</taxon>
        <taxon>Acidipropionibacterium</taxon>
    </lineage>
</organism>
<evidence type="ECO:0000313" key="1">
    <source>
        <dbReference type="EMBL" id="VEI03535.1"/>
    </source>
</evidence>
<evidence type="ECO:0000313" key="2">
    <source>
        <dbReference type="Proteomes" id="UP000277858"/>
    </source>
</evidence>
<protein>
    <submittedName>
        <fullName evidence="1">Uncharacterized protein</fullName>
    </submittedName>
</protein>
<sequence length="171" mass="18805">MTKWRSVLAVLGVVYLLTVSCLFFILGHRYDMFQRHGDTVQGTVVGFRHAPSVGSGPLHLVSQPSGDRLAVIEYQRDGRTRTVTSNPYTRASSYTLGQKVTLVLDRSQDGDINSEVVAVKDHNQTRLKMMPYVFLAVALGLAWYLGISHPGILRRRRARAALPGGTAPGTP</sequence>
<dbReference type="EMBL" id="LR134473">
    <property type="protein sequence ID" value="VEI03535.1"/>
    <property type="molecule type" value="Genomic_DNA"/>
</dbReference>
<gene>
    <name evidence="1" type="ORF">NCTC13652_01742</name>
</gene>
<dbReference type="PROSITE" id="PS51257">
    <property type="entry name" value="PROKAR_LIPOPROTEIN"/>
    <property type="match status" value="1"/>
</dbReference>
<dbReference type="GeneID" id="82884495"/>
<dbReference type="OrthoDB" id="3711318at2"/>
<reference evidence="1 2" key="1">
    <citation type="submission" date="2018-12" db="EMBL/GenBank/DDBJ databases">
        <authorList>
            <consortium name="Pathogen Informatics"/>
        </authorList>
    </citation>
    <scope>NUCLEOTIDE SEQUENCE [LARGE SCALE GENOMIC DNA]</scope>
    <source>
        <strain evidence="1 2">NCTC13652</strain>
    </source>
</reference>
<dbReference type="AlphaFoldDB" id="A0A3S4YXN0"/>
<dbReference type="RefSeq" id="WP_051238006.1">
    <property type="nucleotide sequence ID" value="NZ_CP040635.1"/>
</dbReference>